<sequence>MSSLCNWCTGSFCFCARSIMIVKFLLDVPSGYWVGEGF</sequence>
<accession>A0A2P2N7K5</accession>
<dbReference type="AlphaFoldDB" id="A0A2P2N7K5"/>
<proteinExistence type="predicted"/>
<dbReference type="EMBL" id="GGEC01057993">
    <property type="protein sequence ID" value="MBX38477.1"/>
    <property type="molecule type" value="Transcribed_RNA"/>
</dbReference>
<reference evidence="1" key="1">
    <citation type="submission" date="2018-02" db="EMBL/GenBank/DDBJ databases">
        <title>Rhizophora mucronata_Transcriptome.</title>
        <authorList>
            <person name="Meera S.P."/>
            <person name="Sreeshan A."/>
            <person name="Augustine A."/>
        </authorList>
    </citation>
    <scope>NUCLEOTIDE SEQUENCE</scope>
    <source>
        <tissue evidence="1">Leaf</tissue>
    </source>
</reference>
<evidence type="ECO:0000313" key="1">
    <source>
        <dbReference type="EMBL" id="MBX38477.1"/>
    </source>
</evidence>
<name>A0A2P2N7K5_RHIMU</name>
<organism evidence="1">
    <name type="scientific">Rhizophora mucronata</name>
    <name type="common">Asiatic mangrove</name>
    <dbReference type="NCBI Taxonomy" id="61149"/>
    <lineage>
        <taxon>Eukaryota</taxon>
        <taxon>Viridiplantae</taxon>
        <taxon>Streptophyta</taxon>
        <taxon>Embryophyta</taxon>
        <taxon>Tracheophyta</taxon>
        <taxon>Spermatophyta</taxon>
        <taxon>Magnoliopsida</taxon>
        <taxon>eudicotyledons</taxon>
        <taxon>Gunneridae</taxon>
        <taxon>Pentapetalae</taxon>
        <taxon>rosids</taxon>
        <taxon>fabids</taxon>
        <taxon>Malpighiales</taxon>
        <taxon>Rhizophoraceae</taxon>
        <taxon>Rhizophora</taxon>
    </lineage>
</organism>
<protein>
    <submittedName>
        <fullName evidence="1">Uncharacterized protein</fullName>
    </submittedName>
</protein>